<gene>
    <name evidence="6" type="ORF">PR048_022847</name>
</gene>
<reference evidence="6 7" key="1">
    <citation type="submission" date="2023-02" db="EMBL/GenBank/DDBJ databases">
        <title>LHISI_Scaffold_Assembly.</title>
        <authorList>
            <person name="Stuart O.P."/>
            <person name="Cleave R."/>
            <person name="Magrath M.J.L."/>
            <person name="Mikheyev A.S."/>
        </authorList>
    </citation>
    <scope>NUCLEOTIDE SEQUENCE [LARGE SCALE GENOMIC DNA]</scope>
    <source>
        <strain evidence="6">Daus_M_001</strain>
        <tissue evidence="6">Leg muscle</tissue>
    </source>
</reference>
<feature type="transmembrane region" description="Helical" evidence="5">
    <location>
        <begin position="51"/>
        <end position="69"/>
    </location>
</feature>
<dbReference type="InterPro" id="IPR005828">
    <property type="entry name" value="MFS_sugar_transport-like"/>
</dbReference>
<accession>A0ABQ9GSG5</accession>
<organism evidence="6 7">
    <name type="scientific">Dryococelus australis</name>
    <dbReference type="NCBI Taxonomy" id="614101"/>
    <lineage>
        <taxon>Eukaryota</taxon>
        <taxon>Metazoa</taxon>
        <taxon>Ecdysozoa</taxon>
        <taxon>Arthropoda</taxon>
        <taxon>Hexapoda</taxon>
        <taxon>Insecta</taxon>
        <taxon>Pterygota</taxon>
        <taxon>Neoptera</taxon>
        <taxon>Polyneoptera</taxon>
        <taxon>Phasmatodea</taxon>
        <taxon>Verophasmatodea</taxon>
        <taxon>Anareolatae</taxon>
        <taxon>Phasmatidae</taxon>
        <taxon>Eurycanthinae</taxon>
        <taxon>Dryococelus</taxon>
    </lineage>
</organism>
<keyword evidence="4 5" id="KW-0472">Membrane</keyword>
<comment type="caution">
    <text evidence="6">The sequence shown here is derived from an EMBL/GenBank/DDBJ whole genome shotgun (WGS) entry which is preliminary data.</text>
</comment>
<name>A0ABQ9GSG5_9NEOP</name>
<sequence>MMLVLQSDDSPFGIPPISDVDASWLASIPSMSRLLTIPLYGYVMERIGRKVTGYLLAAPFIISWLMLLLANSMSMLFWSSYILLDAGISSFPMTKGKTEESKKALRWLRNGEDSEFELNRIQFRAEEILEERKQKISLKIITERSTWRALLICMGLIINQQLCGPAPITSYTLVIFQESGTTISASIATVLIGSLQTIGSLLSSMTRVGLGFRDRRMASSCLFVHIHPDIWHGIRTTAFHDGDRDGYPPGAQSGPKYMHSDHCINHFRYVMSFMPLVALIGHHGCFWLYAVVCIVGTICIFLTVPETKNRSIEDVVEQLKRDDYIRSVLRGIWQHLTTLIAGTKARPLGGASDYLTLRPLGHNAQTLNFTTRKFKPNCKGPAVETHQCNGVSSAVLSPVEVVRNNQRLPFEGGTGRRCLSVITCLGLST</sequence>
<evidence type="ECO:0000313" key="6">
    <source>
        <dbReference type="EMBL" id="KAJ8874957.1"/>
    </source>
</evidence>
<proteinExistence type="predicted"/>
<dbReference type="PANTHER" id="PTHR48021:SF1">
    <property type="entry name" value="GH07001P-RELATED"/>
    <property type="match status" value="1"/>
</dbReference>
<dbReference type="SUPFAM" id="SSF103473">
    <property type="entry name" value="MFS general substrate transporter"/>
    <property type="match status" value="2"/>
</dbReference>
<keyword evidence="3 5" id="KW-1133">Transmembrane helix</keyword>
<evidence type="ECO:0000256" key="1">
    <source>
        <dbReference type="ARBA" id="ARBA00004370"/>
    </source>
</evidence>
<dbReference type="PANTHER" id="PTHR48021">
    <property type="match status" value="1"/>
</dbReference>
<feature type="transmembrane region" description="Helical" evidence="5">
    <location>
        <begin position="24"/>
        <end position="44"/>
    </location>
</feature>
<evidence type="ECO:0000256" key="3">
    <source>
        <dbReference type="ARBA" id="ARBA00022989"/>
    </source>
</evidence>
<dbReference type="EMBL" id="JARBHB010000009">
    <property type="protein sequence ID" value="KAJ8874957.1"/>
    <property type="molecule type" value="Genomic_DNA"/>
</dbReference>
<dbReference type="Gene3D" id="1.20.1250.20">
    <property type="entry name" value="MFS general substrate transporter like domains"/>
    <property type="match status" value="3"/>
</dbReference>
<dbReference type="Proteomes" id="UP001159363">
    <property type="component" value="Chromosome 8"/>
</dbReference>
<feature type="transmembrane region" description="Helical" evidence="5">
    <location>
        <begin position="286"/>
        <end position="304"/>
    </location>
</feature>
<dbReference type="InterPro" id="IPR036259">
    <property type="entry name" value="MFS_trans_sf"/>
</dbReference>
<evidence type="ECO:0000256" key="4">
    <source>
        <dbReference type="ARBA" id="ARBA00023136"/>
    </source>
</evidence>
<keyword evidence="2 5" id="KW-0812">Transmembrane</keyword>
<evidence type="ECO:0000256" key="5">
    <source>
        <dbReference type="SAM" id="Phobius"/>
    </source>
</evidence>
<dbReference type="InterPro" id="IPR050549">
    <property type="entry name" value="MFS_Trehalose_Transporter"/>
</dbReference>
<comment type="subcellular location">
    <subcellularLocation>
        <location evidence="1">Membrane</location>
    </subcellularLocation>
</comment>
<dbReference type="Pfam" id="PF00083">
    <property type="entry name" value="Sugar_tr"/>
    <property type="match status" value="2"/>
</dbReference>
<evidence type="ECO:0000256" key="2">
    <source>
        <dbReference type="ARBA" id="ARBA00022692"/>
    </source>
</evidence>
<protein>
    <submittedName>
        <fullName evidence="6">Uncharacterized protein</fullName>
    </submittedName>
</protein>
<keyword evidence="7" id="KW-1185">Reference proteome</keyword>
<evidence type="ECO:0000313" key="7">
    <source>
        <dbReference type="Proteomes" id="UP001159363"/>
    </source>
</evidence>